<reference evidence="4" key="1">
    <citation type="submission" date="2017-12" db="EMBL/GenBank/DDBJ databases">
        <authorList>
            <person name="Barbosa P."/>
            <person name="Usie A."/>
            <person name="Ramos A.M."/>
        </authorList>
    </citation>
    <scope>NUCLEOTIDE SEQUENCE</scope>
    <source>
        <strain evidence="4">HL8</strain>
        <tissue evidence="4">Leaves</tissue>
    </source>
</reference>
<gene>
    <name evidence="4" type="primary">AOP1.2_9</name>
    <name evidence="4" type="ORF">CFP56_042108</name>
</gene>
<evidence type="ECO:0000256" key="2">
    <source>
        <dbReference type="ARBA" id="ARBA00023004"/>
    </source>
</evidence>
<dbReference type="InterPro" id="IPR027443">
    <property type="entry name" value="IPNS-like_sf"/>
</dbReference>
<keyword evidence="4" id="KW-0223">Dioxygenase</keyword>
<evidence type="ECO:0000313" key="4">
    <source>
        <dbReference type="EMBL" id="KAK7860167.1"/>
    </source>
</evidence>
<accession>A0AAW0M9J5</accession>
<evidence type="ECO:0000256" key="1">
    <source>
        <dbReference type="ARBA" id="ARBA00022723"/>
    </source>
</evidence>
<reference evidence="4" key="3">
    <citation type="submission" date="2023-07" db="EMBL/GenBank/DDBJ databases">
        <title>An improved reference 1 genome and first organelle genomes of Quercus suber.</title>
        <authorList>
            <consortium name="Genosuber Consortium"/>
            <person name="Usie A."/>
            <person name="Serra O."/>
            <person name="Barros P."/>
        </authorList>
    </citation>
    <scope>NUCLEOTIDE SEQUENCE</scope>
    <source>
        <strain evidence="4">HL8</strain>
        <tissue evidence="4">Leaves</tissue>
    </source>
</reference>
<reference evidence="4" key="2">
    <citation type="journal article" date="2018" name="Sci. Data">
        <title>The draft genome sequence of cork oak.</title>
        <authorList>
            <person name="Ramos A.M."/>
            <person name="Usie A."/>
            <person name="Barbosa P."/>
            <person name="Barros P.M."/>
            <person name="Capote T."/>
            <person name="Chaves I."/>
            <person name="Simoes F."/>
            <person name="Abreu I."/>
            <person name="Carrasquinho I."/>
            <person name="Faro C."/>
            <person name="Guimaraes J.B."/>
            <person name="Mendonca D."/>
            <person name="Nobrega F."/>
            <person name="Rodrigues L."/>
            <person name="Saibo N.J.M."/>
            <person name="Varela M.C."/>
            <person name="Egas C."/>
            <person name="Matos J."/>
            <person name="Miguel C.M."/>
            <person name="Oliveira M.M."/>
            <person name="Ricardo C.P."/>
            <person name="Goncalves S."/>
        </authorList>
    </citation>
    <scope>NUCLEOTIDE SEQUENCE [LARGE SCALE GENOMIC DNA]</scope>
    <source>
        <strain evidence="4">HL8</strain>
    </source>
</reference>
<name>A0AAW0M9J5_QUESU</name>
<dbReference type="InterPro" id="IPR026992">
    <property type="entry name" value="DIOX_N"/>
</dbReference>
<proteinExistence type="predicted"/>
<dbReference type="SUPFAM" id="SSF51197">
    <property type="entry name" value="Clavaminate synthase-like"/>
    <property type="match status" value="3"/>
</dbReference>
<dbReference type="Gene3D" id="2.60.120.330">
    <property type="entry name" value="B-lactam Antibiotic, Isopenicillin N Synthase, Chain"/>
    <property type="match status" value="3"/>
</dbReference>
<dbReference type="Pfam" id="PF14226">
    <property type="entry name" value="DIOX_N"/>
    <property type="match status" value="1"/>
</dbReference>
<organism evidence="4">
    <name type="scientific">Quercus suber</name>
    <name type="common">Cork oak</name>
    <dbReference type="NCBI Taxonomy" id="58331"/>
    <lineage>
        <taxon>Eukaryota</taxon>
        <taxon>Viridiplantae</taxon>
        <taxon>Streptophyta</taxon>
        <taxon>Embryophyta</taxon>
        <taxon>Tracheophyta</taxon>
        <taxon>Spermatophyta</taxon>
        <taxon>Magnoliopsida</taxon>
        <taxon>eudicotyledons</taxon>
        <taxon>Gunneridae</taxon>
        <taxon>Pentapetalae</taxon>
        <taxon>rosids</taxon>
        <taxon>fabids</taxon>
        <taxon>Fagales</taxon>
        <taxon>Fagaceae</taxon>
        <taxon>Quercus</taxon>
    </lineage>
</organism>
<feature type="domain" description="Non-haem dioxygenase N-terminal" evidence="3">
    <location>
        <begin position="225"/>
        <end position="304"/>
    </location>
</feature>
<sequence>MCFVLVSESTDSYVKLMAELDKMVTKMVFENYGVGDYYDYLTWNQLLTVSAFENIMNLRKLGATMALTTTRTSTLPPYFTKIIIFNGIDGCMFCLTKEWSNDRIKACIHRVLLAENLETRYSLGLFSHNNKTISVPEELVWSNDRIKACIHRVILSENSETRYSLGLVSYNSKTICVPEEFVDEQRPLLYKPLNLNDYAHTHMPSIVQRKEKIKNHMAIQTQAKIPVFYFSNLDLKPGTSSWFSACKDVCSALEKYGFVVELGSNTLSELHNTMFSSVRELFEFPTETKMKVTYDKPFRGYSSFPPFKSTMIDNATSTDVTQKLTNIFWPNGNDLHRLVRLKYTEPKKTGTNQGIPSHTDKHFTTIVHQNRVWSNDKIKARIYRVMLNENSETRYSFGLVSYNNKTIYVPEEFVDEQHPLQYKPLNFNDYAHAHMASIAQRKEKVFSLC</sequence>
<keyword evidence="4" id="KW-0560">Oxidoreductase</keyword>
<dbReference type="PANTHER" id="PTHR47990">
    <property type="entry name" value="2-OXOGLUTARATE (2OG) AND FE(II)-DEPENDENT OXYGENASE SUPERFAMILY PROTEIN-RELATED"/>
    <property type="match status" value="1"/>
</dbReference>
<dbReference type="InterPro" id="IPR050231">
    <property type="entry name" value="Iron_ascorbate_oxido_reductase"/>
</dbReference>
<comment type="caution">
    <text evidence="4">The sequence shown here is derived from an EMBL/GenBank/DDBJ whole genome shotgun (WGS) entry which is preliminary data.</text>
</comment>
<dbReference type="AlphaFoldDB" id="A0AAW0M9J5"/>
<keyword evidence="2" id="KW-0408">Iron</keyword>
<dbReference type="EMBL" id="PKMF04000008">
    <property type="protein sequence ID" value="KAK7860167.1"/>
    <property type="molecule type" value="Genomic_DNA"/>
</dbReference>
<protein>
    <submittedName>
        <fullName evidence="4">2-oxoglutarate-dependent dioxygenase aop1.2</fullName>
    </submittedName>
</protein>
<dbReference type="GO" id="GO:0046872">
    <property type="term" value="F:metal ion binding"/>
    <property type="evidence" value="ECO:0007669"/>
    <property type="project" value="UniProtKB-KW"/>
</dbReference>
<dbReference type="GO" id="GO:0051213">
    <property type="term" value="F:dioxygenase activity"/>
    <property type="evidence" value="ECO:0007669"/>
    <property type="project" value="UniProtKB-KW"/>
</dbReference>
<keyword evidence="1" id="KW-0479">Metal-binding</keyword>
<evidence type="ECO:0000259" key="3">
    <source>
        <dbReference type="Pfam" id="PF14226"/>
    </source>
</evidence>